<organism evidence="9 10">
    <name type="scientific">Peribacillus psychrosaccharolyticus</name>
    <name type="common">Bacillus psychrosaccharolyticus</name>
    <dbReference type="NCBI Taxonomy" id="1407"/>
    <lineage>
        <taxon>Bacteria</taxon>
        <taxon>Bacillati</taxon>
        <taxon>Bacillota</taxon>
        <taxon>Bacilli</taxon>
        <taxon>Bacillales</taxon>
        <taxon>Bacillaceae</taxon>
        <taxon>Peribacillus</taxon>
    </lineage>
</organism>
<dbReference type="KEGG" id="ppsr:I6J18_18290"/>
<evidence type="ECO:0000313" key="9">
    <source>
        <dbReference type="EMBL" id="QQS99524.1"/>
    </source>
</evidence>
<dbReference type="InterPro" id="IPR007348">
    <property type="entry name" value="CopC_dom"/>
</dbReference>
<evidence type="ECO:0000313" key="10">
    <source>
        <dbReference type="Proteomes" id="UP000595254"/>
    </source>
</evidence>
<feature type="transmembrane region" description="Helical" evidence="6">
    <location>
        <begin position="155"/>
        <end position="175"/>
    </location>
</feature>
<dbReference type="InterPro" id="IPR032694">
    <property type="entry name" value="CopC/D"/>
</dbReference>
<comment type="subcellular location">
    <subcellularLocation>
        <location evidence="1">Cell envelope</location>
    </subcellularLocation>
</comment>
<evidence type="ECO:0000256" key="3">
    <source>
        <dbReference type="ARBA" id="ARBA00022729"/>
    </source>
</evidence>
<keyword evidence="6" id="KW-0472">Membrane</keyword>
<dbReference type="Proteomes" id="UP000595254">
    <property type="component" value="Chromosome"/>
</dbReference>
<dbReference type="GO" id="GO:0005886">
    <property type="term" value="C:plasma membrane"/>
    <property type="evidence" value="ECO:0007669"/>
    <property type="project" value="TreeGrafter"/>
</dbReference>
<dbReference type="Pfam" id="PF04234">
    <property type="entry name" value="CopC"/>
    <property type="match status" value="1"/>
</dbReference>
<evidence type="ECO:0000256" key="7">
    <source>
        <dbReference type="SAM" id="SignalP"/>
    </source>
</evidence>
<keyword evidence="6" id="KW-1133">Transmembrane helix</keyword>
<keyword evidence="10" id="KW-1185">Reference proteome</keyword>
<accession>A0A974NKJ9</accession>
<dbReference type="AlphaFoldDB" id="A0A974NKJ9"/>
<evidence type="ECO:0000256" key="4">
    <source>
        <dbReference type="ARBA" id="ARBA00023008"/>
    </source>
</evidence>
<evidence type="ECO:0000256" key="2">
    <source>
        <dbReference type="ARBA" id="ARBA00022723"/>
    </source>
</evidence>
<dbReference type="GO" id="GO:0030313">
    <property type="term" value="C:cell envelope"/>
    <property type="evidence" value="ECO:0007669"/>
    <property type="project" value="UniProtKB-SubCell"/>
</dbReference>
<evidence type="ECO:0000259" key="8">
    <source>
        <dbReference type="Pfam" id="PF04234"/>
    </source>
</evidence>
<dbReference type="SUPFAM" id="SSF81296">
    <property type="entry name" value="E set domains"/>
    <property type="match status" value="1"/>
</dbReference>
<feature type="compositionally biased region" description="Basic and acidic residues" evidence="5">
    <location>
        <begin position="120"/>
        <end position="149"/>
    </location>
</feature>
<dbReference type="GO" id="GO:0042597">
    <property type="term" value="C:periplasmic space"/>
    <property type="evidence" value="ECO:0007669"/>
    <property type="project" value="InterPro"/>
</dbReference>
<keyword evidence="2" id="KW-0479">Metal-binding</keyword>
<dbReference type="EMBL" id="CP068053">
    <property type="protein sequence ID" value="QQS99524.1"/>
    <property type="molecule type" value="Genomic_DNA"/>
</dbReference>
<dbReference type="InterPro" id="IPR014756">
    <property type="entry name" value="Ig_E-set"/>
</dbReference>
<reference evidence="9 10" key="1">
    <citation type="submission" date="2021-01" db="EMBL/GenBank/DDBJ databases">
        <title>FDA dAtabase for Regulatory Grade micrObial Sequences (FDA-ARGOS): Supporting development and validation of Infectious Disease Dx tests.</title>
        <authorList>
            <person name="Nelson B."/>
            <person name="Plummer A."/>
            <person name="Tallon L."/>
            <person name="Sadzewicz L."/>
            <person name="Zhao X."/>
            <person name="Boylan J."/>
            <person name="Ott S."/>
            <person name="Bowen H."/>
            <person name="Vavikolanu K."/>
            <person name="Mehta A."/>
            <person name="Aluvathingal J."/>
            <person name="Nadendla S."/>
            <person name="Myers T."/>
            <person name="Yan Y."/>
            <person name="Sichtig H."/>
        </authorList>
    </citation>
    <scope>NUCLEOTIDE SEQUENCE [LARGE SCALE GENOMIC DNA]</scope>
    <source>
        <strain evidence="9 10">FDAARGOS_1161</strain>
    </source>
</reference>
<evidence type="ECO:0000256" key="5">
    <source>
        <dbReference type="SAM" id="MobiDB-lite"/>
    </source>
</evidence>
<dbReference type="InterPro" id="IPR014755">
    <property type="entry name" value="Cu-Rt/internalin_Ig-like"/>
</dbReference>
<dbReference type="GO" id="GO:0046688">
    <property type="term" value="P:response to copper ion"/>
    <property type="evidence" value="ECO:0007669"/>
    <property type="project" value="InterPro"/>
</dbReference>
<keyword evidence="6" id="KW-0812">Transmembrane</keyword>
<dbReference type="PANTHER" id="PTHR34820:SF4">
    <property type="entry name" value="INNER MEMBRANE PROTEIN YEBZ"/>
    <property type="match status" value="1"/>
</dbReference>
<proteinExistence type="predicted"/>
<sequence>MKKLLFMLICMFISVPTIANAHTELSSSNPKEGQIVTEELNEIILNFAGSIEDLSTMKVTKDGKEVSLSQVQVQDKEMVGTLSAPLENGSYIIDWTISGEDGHPISGKVSFTVQMEHIHEEKEKAQPKAEENKQQNEQQDKGEVQKEDQTSSNTITTIITVLLLVILGLGVGLLFRKMRK</sequence>
<dbReference type="RefSeq" id="WP_040375959.1">
    <property type="nucleotide sequence ID" value="NZ_CP068053.1"/>
</dbReference>
<evidence type="ECO:0000256" key="1">
    <source>
        <dbReference type="ARBA" id="ARBA00004196"/>
    </source>
</evidence>
<dbReference type="GO" id="GO:0005507">
    <property type="term" value="F:copper ion binding"/>
    <property type="evidence" value="ECO:0007669"/>
    <property type="project" value="InterPro"/>
</dbReference>
<evidence type="ECO:0000256" key="6">
    <source>
        <dbReference type="SAM" id="Phobius"/>
    </source>
</evidence>
<feature type="domain" description="CopC" evidence="8">
    <location>
        <begin position="22"/>
        <end position="113"/>
    </location>
</feature>
<feature type="region of interest" description="Disordered" evidence="5">
    <location>
        <begin position="120"/>
        <end position="150"/>
    </location>
</feature>
<name>A0A974NKJ9_PERPY</name>
<dbReference type="PANTHER" id="PTHR34820">
    <property type="entry name" value="INNER MEMBRANE PROTEIN YEBZ"/>
    <property type="match status" value="1"/>
</dbReference>
<keyword evidence="4" id="KW-0186">Copper</keyword>
<protein>
    <submittedName>
        <fullName evidence="9">Copper resistance protein CopC</fullName>
    </submittedName>
</protein>
<feature type="chain" id="PRO_5037409090" evidence="7">
    <location>
        <begin position="22"/>
        <end position="180"/>
    </location>
</feature>
<dbReference type="GO" id="GO:0006825">
    <property type="term" value="P:copper ion transport"/>
    <property type="evidence" value="ECO:0007669"/>
    <property type="project" value="InterPro"/>
</dbReference>
<feature type="signal peptide" evidence="7">
    <location>
        <begin position="1"/>
        <end position="21"/>
    </location>
</feature>
<gene>
    <name evidence="9" type="ORF">I6J18_18290</name>
</gene>
<dbReference type="Gene3D" id="2.60.40.1220">
    <property type="match status" value="1"/>
</dbReference>
<keyword evidence="3 7" id="KW-0732">Signal</keyword>